<evidence type="ECO:0000313" key="3">
    <source>
        <dbReference type="Proteomes" id="UP000604046"/>
    </source>
</evidence>
<dbReference type="GO" id="GO:0003676">
    <property type="term" value="F:nucleic acid binding"/>
    <property type="evidence" value="ECO:0007669"/>
    <property type="project" value="InterPro"/>
</dbReference>
<evidence type="ECO:0000256" key="1">
    <source>
        <dbReference type="SAM" id="MobiDB-lite"/>
    </source>
</evidence>
<dbReference type="EMBL" id="CAJNDS010002152">
    <property type="protein sequence ID" value="CAE7352814.1"/>
    <property type="molecule type" value="Genomic_DNA"/>
</dbReference>
<reference evidence="2" key="1">
    <citation type="submission" date="2021-02" db="EMBL/GenBank/DDBJ databases">
        <authorList>
            <person name="Dougan E. K."/>
            <person name="Rhodes N."/>
            <person name="Thang M."/>
            <person name="Chan C."/>
        </authorList>
    </citation>
    <scope>NUCLEOTIDE SEQUENCE</scope>
</reference>
<evidence type="ECO:0000313" key="2">
    <source>
        <dbReference type="EMBL" id="CAE7352814.1"/>
    </source>
</evidence>
<accession>A0A812PZV4</accession>
<organism evidence="2 3">
    <name type="scientific">Symbiodinium natans</name>
    <dbReference type="NCBI Taxonomy" id="878477"/>
    <lineage>
        <taxon>Eukaryota</taxon>
        <taxon>Sar</taxon>
        <taxon>Alveolata</taxon>
        <taxon>Dinophyceae</taxon>
        <taxon>Suessiales</taxon>
        <taxon>Symbiodiniaceae</taxon>
        <taxon>Symbiodinium</taxon>
    </lineage>
</organism>
<protein>
    <submittedName>
        <fullName evidence="2">ML5 protein</fullName>
    </submittedName>
</protein>
<gene>
    <name evidence="2" type="primary">ML5</name>
    <name evidence="2" type="ORF">SNAT2548_LOCUS18626</name>
</gene>
<proteinExistence type="predicted"/>
<feature type="compositionally biased region" description="Basic and acidic residues" evidence="1">
    <location>
        <begin position="153"/>
        <end position="164"/>
    </location>
</feature>
<dbReference type="Gene3D" id="3.30.70.330">
    <property type="match status" value="1"/>
</dbReference>
<dbReference type="OrthoDB" id="417481at2759"/>
<sequence>MSLDSNTVAVRFKADCPKSLVEAAPLFSRFGDIARLDITVASMVIVTFFDVRDAQKVLEHFGVLAEPFPPAAHDFRAVSILPKATPGLRRQVAQLGSYGEIAGVSLFDGDFAVEFFDMRAAQQVTMSTSASRPRYLVSQAATQGLEDQSSKCPEPRRASAERVPEIASASSDPLPCKERRAPATPLSKGSTKRQGCGKPAHQKMGMEDRHKFDIMADKIRSGEDMRTTVMVRNIPGACSRDAFVELLETCGLSDSYTFFYMPFNKLGKHCGLAFIKFKKPSDVLVLCLSMSMTPFWQAYLKKGRISPSTLPAVSFARLQSQEELLEHFNDSAVMQNVDASRRPVFQQQGSSTVNSAEDVNFSADLLGVDQGN</sequence>
<dbReference type="AlphaFoldDB" id="A0A812PZV4"/>
<dbReference type="InterPro" id="IPR035979">
    <property type="entry name" value="RBD_domain_sf"/>
</dbReference>
<name>A0A812PZV4_9DINO</name>
<feature type="compositionally biased region" description="Polar residues" evidence="1">
    <location>
        <begin position="141"/>
        <end position="151"/>
    </location>
</feature>
<feature type="region of interest" description="Disordered" evidence="1">
    <location>
        <begin position="141"/>
        <end position="203"/>
    </location>
</feature>
<dbReference type="InterPro" id="IPR012677">
    <property type="entry name" value="Nucleotide-bd_a/b_plait_sf"/>
</dbReference>
<dbReference type="Proteomes" id="UP000604046">
    <property type="component" value="Unassembled WGS sequence"/>
</dbReference>
<keyword evidence="3" id="KW-1185">Reference proteome</keyword>
<dbReference type="SUPFAM" id="SSF54928">
    <property type="entry name" value="RNA-binding domain, RBD"/>
    <property type="match status" value="1"/>
</dbReference>
<comment type="caution">
    <text evidence="2">The sequence shown here is derived from an EMBL/GenBank/DDBJ whole genome shotgun (WGS) entry which is preliminary data.</text>
</comment>